<dbReference type="PANTHER" id="PTHR33087:SF31">
    <property type="entry name" value="OS06G0482850 PROTEIN"/>
    <property type="match status" value="1"/>
</dbReference>
<proteinExistence type="predicted"/>
<feature type="region of interest" description="Disordered" evidence="2">
    <location>
        <begin position="1"/>
        <end position="121"/>
    </location>
</feature>
<feature type="compositionally biased region" description="Basic residues" evidence="2">
    <location>
        <begin position="92"/>
        <end position="103"/>
    </location>
</feature>
<feature type="compositionally biased region" description="Polar residues" evidence="2">
    <location>
        <begin position="598"/>
        <end position="611"/>
    </location>
</feature>
<evidence type="ECO:0000313" key="5">
    <source>
        <dbReference type="Proteomes" id="UP001231189"/>
    </source>
</evidence>
<feature type="compositionally biased region" description="Low complexity" evidence="2">
    <location>
        <begin position="44"/>
        <end position="71"/>
    </location>
</feature>
<feature type="compositionally biased region" description="Basic and acidic residues" evidence="2">
    <location>
        <begin position="436"/>
        <end position="464"/>
    </location>
</feature>
<feature type="compositionally biased region" description="Basic residues" evidence="2">
    <location>
        <begin position="470"/>
        <end position="481"/>
    </location>
</feature>
<dbReference type="GO" id="GO:0008270">
    <property type="term" value="F:zinc ion binding"/>
    <property type="evidence" value="ECO:0007669"/>
    <property type="project" value="UniProtKB-KW"/>
</dbReference>
<feature type="region of interest" description="Disordered" evidence="2">
    <location>
        <begin position="170"/>
        <end position="227"/>
    </location>
</feature>
<feature type="compositionally biased region" description="Basic residues" evidence="2">
    <location>
        <begin position="538"/>
        <end position="560"/>
    </location>
</feature>
<dbReference type="Proteomes" id="UP001231189">
    <property type="component" value="Unassembled WGS sequence"/>
</dbReference>
<feature type="region of interest" description="Disordered" evidence="2">
    <location>
        <begin position="790"/>
        <end position="823"/>
    </location>
</feature>
<feature type="compositionally biased region" description="Low complexity" evidence="2">
    <location>
        <begin position="1"/>
        <end position="14"/>
    </location>
</feature>
<dbReference type="EMBL" id="JAUUTY010000002">
    <property type="protein sequence ID" value="KAK1684559.1"/>
    <property type="molecule type" value="Genomic_DNA"/>
</dbReference>
<comment type="caution">
    <text evidence="4">The sequence shown here is derived from an EMBL/GenBank/DDBJ whole genome shotgun (WGS) entry which is preliminary data.</text>
</comment>
<dbReference type="InterPro" id="IPR001878">
    <property type="entry name" value="Znf_CCHC"/>
</dbReference>
<evidence type="ECO:0000259" key="3">
    <source>
        <dbReference type="PROSITE" id="PS50158"/>
    </source>
</evidence>
<keyword evidence="1" id="KW-0479">Metal-binding</keyword>
<dbReference type="SUPFAM" id="SSF57756">
    <property type="entry name" value="Retrovirus zinc finger-like domains"/>
    <property type="match status" value="1"/>
</dbReference>
<accession>A0AAD8WY23</accession>
<dbReference type="GO" id="GO:0003676">
    <property type="term" value="F:nucleic acid binding"/>
    <property type="evidence" value="ECO:0007669"/>
    <property type="project" value="InterPro"/>
</dbReference>
<gene>
    <name evidence="4" type="ORF">QYE76_045407</name>
</gene>
<name>A0AAD8WY23_LOLMU</name>
<dbReference type="InterPro" id="IPR053253">
    <property type="entry name" value="Sex_diff_modulator"/>
</dbReference>
<feature type="compositionally biased region" description="Polar residues" evidence="2">
    <location>
        <begin position="647"/>
        <end position="661"/>
    </location>
</feature>
<keyword evidence="1" id="KW-0863">Zinc-finger</keyword>
<reference evidence="4" key="1">
    <citation type="submission" date="2023-07" db="EMBL/GenBank/DDBJ databases">
        <title>A chromosome-level genome assembly of Lolium multiflorum.</title>
        <authorList>
            <person name="Chen Y."/>
            <person name="Copetti D."/>
            <person name="Kolliker R."/>
            <person name="Studer B."/>
        </authorList>
    </citation>
    <scope>NUCLEOTIDE SEQUENCE</scope>
    <source>
        <strain evidence="4">02402/16</strain>
        <tissue evidence="4">Leaf</tissue>
    </source>
</reference>
<feature type="region of interest" description="Disordered" evidence="2">
    <location>
        <begin position="598"/>
        <end position="705"/>
    </location>
</feature>
<dbReference type="InterPro" id="IPR036875">
    <property type="entry name" value="Znf_CCHC_sf"/>
</dbReference>
<evidence type="ECO:0000313" key="4">
    <source>
        <dbReference type="EMBL" id="KAK1684559.1"/>
    </source>
</evidence>
<keyword evidence="1" id="KW-0862">Zinc</keyword>
<evidence type="ECO:0000256" key="2">
    <source>
        <dbReference type="SAM" id="MobiDB-lite"/>
    </source>
</evidence>
<dbReference type="AlphaFoldDB" id="A0AAD8WY23"/>
<feature type="compositionally biased region" description="Polar residues" evidence="2">
    <location>
        <begin position="626"/>
        <end position="635"/>
    </location>
</feature>
<organism evidence="4 5">
    <name type="scientific">Lolium multiflorum</name>
    <name type="common">Italian ryegrass</name>
    <name type="synonym">Lolium perenne subsp. multiflorum</name>
    <dbReference type="NCBI Taxonomy" id="4521"/>
    <lineage>
        <taxon>Eukaryota</taxon>
        <taxon>Viridiplantae</taxon>
        <taxon>Streptophyta</taxon>
        <taxon>Embryophyta</taxon>
        <taxon>Tracheophyta</taxon>
        <taxon>Spermatophyta</taxon>
        <taxon>Magnoliopsida</taxon>
        <taxon>Liliopsida</taxon>
        <taxon>Poales</taxon>
        <taxon>Poaceae</taxon>
        <taxon>BOP clade</taxon>
        <taxon>Pooideae</taxon>
        <taxon>Poodae</taxon>
        <taxon>Poeae</taxon>
        <taxon>Poeae Chloroplast Group 2 (Poeae type)</taxon>
        <taxon>Loliodinae</taxon>
        <taxon>Loliinae</taxon>
        <taxon>Lolium</taxon>
    </lineage>
</organism>
<keyword evidence="5" id="KW-1185">Reference proteome</keyword>
<dbReference type="PANTHER" id="PTHR33087">
    <property type="entry name" value="OS07G0539200 PROTEIN"/>
    <property type="match status" value="1"/>
</dbReference>
<dbReference type="SMART" id="SM00343">
    <property type="entry name" value="ZnF_C2HC"/>
    <property type="match status" value="1"/>
</dbReference>
<feature type="domain" description="CCHC-type" evidence="3">
    <location>
        <begin position="124"/>
        <end position="139"/>
    </location>
</feature>
<dbReference type="PROSITE" id="PS50158">
    <property type="entry name" value="ZF_CCHC"/>
    <property type="match status" value="1"/>
</dbReference>
<protein>
    <recommendedName>
        <fullName evidence="3">CCHC-type domain-containing protein</fullName>
    </recommendedName>
</protein>
<sequence>MASHSGSGASSSGGRLRWLDSDGETSSARTYRDVAASPPPAAAPAPAASPRAAPASRSSARGRIPASARIGPRSEIHRAGGAAAVDAEGFQRPRRRYRQRRASPRPAPNPHRRRSNSPPGDDLCFRCLEAGHRVRDCTNKVRCRVCLILGHSSDDRETCRRERDLRQRRLDADNARSRHTGQARTRSPPAPAPAAPQPRPAPPAAQPPTPPSAPLPPPPGQSSSTPVLSSVAPVRVLLSRTVEMEEAELTLRRAMVATITGTRPAVSALDLERTLYSMFDLAPGDFSVHLHHPEDFLILFSTRATMDRLAGEHLINATGFSFLLRPWNKVAHAGQGRLDQRVELELRGIPAQAWHVSTAEHILGSGCWIERLHPDTRSRVDMAVFRASARTDDPSSIRRRAVLEIVELLPPRIPSAPPTLRTLTYQIDIHVVPSDGDHRAAARAPQDGDRDRDDAGARASDNEQHAGNSRPRRRGRKRRRTGGAPDGRADGMAVDSTGWTEPRLSRADGVAIDASWGRSRAAAPPAQERTMGPWPGRRGARRRRRRARKGKAKESRKKQTAKVWRAKAIPAQATTASPLAAPTAVAARVAGNDLEVSNVSSPCACQDSSTGADPAATNEMVDRDQSLSPTRSLLQSEVPDSLLETRGTATNTDLLSGQDGASPSPLPTPEHDVAPALDQSAQQDEEARATQFAEATASCQATSPAQTMAAQQTTVSILQRPAAQPSPGGPGSVVTTPAADVLAPLRAAPNRYASPPITMRRTRARGAATPAPWTLGDFLTAATKHLDAALPAPGKKTRRRPLNFTPRRGRSASTTTAAPPTAERRARVQLLRTLGIVDVDQHITPEMMKAFDNVFAAPIPLAVLSAIAALVDRQIPASMPTTPVTPTAVAATRGV</sequence>
<feature type="region of interest" description="Disordered" evidence="2">
    <location>
        <begin position="436"/>
        <end position="561"/>
    </location>
</feature>
<feature type="compositionally biased region" description="Low complexity" evidence="2">
    <location>
        <begin position="811"/>
        <end position="821"/>
    </location>
</feature>
<feature type="compositionally biased region" description="Pro residues" evidence="2">
    <location>
        <begin position="188"/>
        <end position="220"/>
    </location>
</feature>
<evidence type="ECO:0000256" key="1">
    <source>
        <dbReference type="PROSITE-ProRule" id="PRU00047"/>
    </source>
</evidence>